<dbReference type="EMBL" id="QQYZ01000007">
    <property type="protein sequence ID" value="RSY85945.1"/>
    <property type="molecule type" value="Genomic_DNA"/>
</dbReference>
<evidence type="ECO:0000313" key="3">
    <source>
        <dbReference type="Proteomes" id="UP000287746"/>
    </source>
</evidence>
<accession>A0A430G498</accession>
<dbReference type="Proteomes" id="UP000287746">
    <property type="component" value="Unassembled WGS sequence"/>
</dbReference>
<dbReference type="AlphaFoldDB" id="A0A430G498"/>
<organism evidence="2 3">
    <name type="scientific">Sphingomonas koreensis</name>
    <dbReference type="NCBI Taxonomy" id="93064"/>
    <lineage>
        <taxon>Bacteria</taxon>
        <taxon>Pseudomonadati</taxon>
        <taxon>Pseudomonadota</taxon>
        <taxon>Alphaproteobacteria</taxon>
        <taxon>Sphingomonadales</taxon>
        <taxon>Sphingomonadaceae</taxon>
        <taxon>Sphingomonas</taxon>
    </lineage>
</organism>
<proteinExistence type="predicted"/>
<evidence type="ECO:0000256" key="1">
    <source>
        <dbReference type="SAM" id="MobiDB-lite"/>
    </source>
</evidence>
<feature type="region of interest" description="Disordered" evidence="1">
    <location>
        <begin position="25"/>
        <end position="44"/>
    </location>
</feature>
<dbReference type="RefSeq" id="WP_126004337.1">
    <property type="nucleotide sequence ID" value="NZ_QQYZ01000007.1"/>
</dbReference>
<comment type="caution">
    <text evidence="2">The sequence shown here is derived from an EMBL/GenBank/DDBJ whole genome shotgun (WGS) entry which is preliminary data.</text>
</comment>
<name>A0A430G498_9SPHN</name>
<evidence type="ECO:0000313" key="2">
    <source>
        <dbReference type="EMBL" id="RSY85945.1"/>
    </source>
</evidence>
<reference evidence="2 3" key="1">
    <citation type="submission" date="2018-07" db="EMBL/GenBank/DDBJ databases">
        <title>Genomic and Epidemiologic Investigation of an Indolent Hospital Outbreak.</title>
        <authorList>
            <person name="Johnson R.C."/>
            <person name="Deming C."/>
            <person name="Conlan S."/>
            <person name="Zellmer C.J."/>
            <person name="Michelin A.V."/>
            <person name="Lee-Lin S."/>
            <person name="Thomas P.J."/>
            <person name="Park M."/>
            <person name="Weingarten R.A."/>
            <person name="Less J."/>
            <person name="Dekker J.P."/>
            <person name="Frank K.M."/>
            <person name="Musser K.A."/>
            <person name="Mcquiston J.R."/>
            <person name="Henderson D.K."/>
            <person name="Lau A.F."/>
            <person name="Palmore T.N."/>
            <person name="Segre J.A."/>
        </authorList>
    </citation>
    <scope>NUCLEOTIDE SEQUENCE [LARGE SCALE GENOMIC DNA]</scope>
    <source>
        <strain evidence="2 3">SK-CDC1_0717</strain>
    </source>
</reference>
<gene>
    <name evidence="2" type="ORF">DAH66_09620</name>
</gene>
<sequence length="115" mass="12753">MTRIGNVDQILLLLREQLQRAGEARVRARRSQTEANGAEPRPLDRARTLASLDAIDPEERRRLIVRTLLLEEFGEKAGTDPAFASLVDRVLATVRDIPEGGELIDRAVRQLGEGG</sequence>
<protein>
    <submittedName>
        <fullName evidence="2">Uncharacterized protein</fullName>
    </submittedName>
</protein>